<feature type="signal peptide" evidence="1">
    <location>
        <begin position="1"/>
        <end position="22"/>
    </location>
</feature>
<feature type="chain" id="PRO_5046105034" evidence="1">
    <location>
        <begin position="23"/>
        <end position="153"/>
    </location>
</feature>
<dbReference type="Proteomes" id="UP001500604">
    <property type="component" value="Unassembled WGS sequence"/>
</dbReference>
<gene>
    <name evidence="2" type="ORF">GCM10023116_42220</name>
</gene>
<organism evidence="2 3">
    <name type="scientific">Kistimonas scapharcae</name>
    <dbReference type="NCBI Taxonomy" id="1036133"/>
    <lineage>
        <taxon>Bacteria</taxon>
        <taxon>Pseudomonadati</taxon>
        <taxon>Pseudomonadota</taxon>
        <taxon>Gammaproteobacteria</taxon>
        <taxon>Oceanospirillales</taxon>
        <taxon>Endozoicomonadaceae</taxon>
        <taxon>Kistimonas</taxon>
    </lineage>
</organism>
<dbReference type="RefSeq" id="WP_345198410.1">
    <property type="nucleotide sequence ID" value="NZ_BAABFL010000466.1"/>
</dbReference>
<proteinExistence type="predicted"/>
<dbReference type="EMBL" id="BAABFL010000466">
    <property type="protein sequence ID" value="GAA4651938.1"/>
    <property type="molecule type" value="Genomic_DNA"/>
</dbReference>
<keyword evidence="1" id="KW-0732">Signal</keyword>
<keyword evidence="3" id="KW-1185">Reference proteome</keyword>
<name>A0ABP8V8T9_9GAMM</name>
<sequence>MKTNRLFLFFFFSLNIVFFAHASEEDINDGNHHAYKVSGNLEDRAEVSVKFLPGTGFISWILTRNSETGVLDDYGRFYVDDHWTGYLPEDSRILIAIRGNGVNCYYFRVVKPTFGHVELVGASGSPSIEVAAGDALVIERLYNTHSAAWCPDP</sequence>
<comment type="caution">
    <text evidence="2">The sequence shown here is derived from an EMBL/GenBank/DDBJ whole genome shotgun (WGS) entry which is preliminary data.</text>
</comment>
<accession>A0ABP8V8T9</accession>
<protein>
    <submittedName>
        <fullName evidence="2">Uncharacterized protein</fullName>
    </submittedName>
</protein>
<reference evidence="3" key="1">
    <citation type="journal article" date="2019" name="Int. J. Syst. Evol. Microbiol.">
        <title>The Global Catalogue of Microorganisms (GCM) 10K type strain sequencing project: providing services to taxonomists for standard genome sequencing and annotation.</title>
        <authorList>
            <consortium name="The Broad Institute Genomics Platform"/>
            <consortium name="The Broad Institute Genome Sequencing Center for Infectious Disease"/>
            <person name="Wu L."/>
            <person name="Ma J."/>
        </authorList>
    </citation>
    <scope>NUCLEOTIDE SEQUENCE [LARGE SCALE GENOMIC DNA]</scope>
    <source>
        <strain evidence="3">JCM 17805</strain>
    </source>
</reference>
<evidence type="ECO:0000256" key="1">
    <source>
        <dbReference type="SAM" id="SignalP"/>
    </source>
</evidence>
<evidence type="ECO:0000313" key="2">
    <source>
        <dbReference type="EMBL" id="GAA4651938.1"/>
    </source>
</evidence>
<evidence type="ECO:0000313" key="3">
    <source>
        <dbReference type="Proteomes" id="UP001500604"/>
    </source>
</evidence>